<feature type="transmembrane region" description="Helical" evidence="11">
    <location>
        <begin position="965"/>
        <end position="985"/>
    </location>
</feature>
<dbReference type="Gene3D" id="3.30.1520.10">
    <property type="entry name" value="Phox-like domain"/>
    <property type="match status" value="1"/>
</dbReference>
<dbReference type="OrthoDB" id="192733at2759"/>
<dbReference type="Gene3D" id="1.20.1250.20">
    <property type="entry name" value="MFS general substrate transporter like domains"/>
    <property type="match status" value="1"/>
</dbReference>
<feature type="domain" description="Major facilitator superfamily (MFS) profile" evidence="13">
    <location>
        <begin position="863"/>
        <end position="1064"/>
    </location>
</feature>
<evidence type="ECO:0000256" key="3">
    <source>
        <dbReference type="ARBA" id="ARBA00022448"/>
    </source>
</evidence>
<dbReference type="Gene3D" id="1.20.1270.60">
    <property type="entry name" value="Arfaptin homology (AH) domain/BAR domain"/>
    <property type="match status" value="1"/>
</dbReference>
<evidence type="ECO:0000256" key="11">
    <source>
        <dbReference type="SAM" id="Phobius"/>
    </source>
</evidence>
<feature type="transmembrane region" description="Helical" evidence="11">
    <location>
        <begin position="1027"/>
        <end position="1048"/>
    </location>
</feature>
<dbReference type="Pfam" id="PF04032">
    <property type="entry name" value="Rpr2"/>
    <property type="match status" value="1"/>
</dbReference>
<proteinExistence type="inferred from homology"/>
<dbReference type="InterPro" id="IPR001683">
    <property type="entry name" value="PX_dom"/>
</dbReference>
<keyword evidence="7 11" id="KW-1133">Transmembrane helix</keyword>
<evidence type="ECO:0000259" key="12">
    <source>
        <dbReference type="PROSITE" id="PS50195"/>
    </source>
</evidence>
<dbReference type="GO" id="GO:0035091">
    <property type="term" value="F:phosphatidylinositol binding"/>
    <property type="evidence" value="ECO:0007669"/>
    <property type="project" value="InterPro"/>
</dbReference>
<feature type="transmembrane region" description="Helical" evidence="11">
    <location>
        <begin position="671"/>
        <end position="691"/>
    </location>
</feature>
<feature type="transmembrane region" description="Helical" evidence="11">
    <location>
        <begin position="697"/>
        <end position="719"/>
    </location>
</feature>
<evidence type="ECO:0000256" key="7">
    <source>
        <dbReference type="ARBA" id="ARBA00022989"/>
    </source>
</evidence>
<keyword evidence="8 11" id="KW-0472">Membrane</keyword>
<keyword evidence="10" id="KW-0175">Coiled coil</keyword>
<dbReference type="SUPFAM" id="SSF64268">
    <property type="entry name" value="PX domain"/>
    <property type="match status" value="1"/>
</dbReference>
<evidence type="ECO:0000256" key="1">
    <source>
        <dbReference type="ARBA" id="ARBA00004127"/>
    </source>
</evidence>
<keyword evidence="4" id="KW-0926">Vacuole</keyword>
<feature type="transmembrane region" description="Helical" evidence="11">
    <location>
        <begin position="864"/>
        <end position="888"/>
    </location>
</feature>
<feature type="transmembrane region" description="Helical" evidence="11">
    <location>
        <begin position="997"/>
        <end position="1021"/>
    </location>
</feature>
<dbReference type="InterPro" id="IPR050495">
    <property type="entry name" value="ATG22/LtaA_families"/>
</dbReference>
<dbReference type="Pfam" id="PF11700">
    <property type="entry name" value="ATG22"/>
    <property type="match status" value="1"/>
</dbReference>
<comment type="subcellular location">
    <subcellularLocation>
        <location evidence="1">Endomembrane system</location>
        <topology evidence="1">Multi-pass membrane protein</topology>
    </subcellularLocation>
    <subcellularLocation>
        <location evidence="9">Vacuole membrane</location>
    </subcellularLocation>
</comment>
<feature type="transmembrane region" description="Helical" evidence="11">
    <location>
        <begin position="765"/>
        <end position="785"/>
    </location>
</feature>
<dbReference type="CDD" id="cd17483">
    <property type="entry name" value="MFS_Atg22_like"/>
    <property type="match status" value="1"/>
</dbReference>
<dbReference type="InterPro" id="IPR044738">
    <property type="entry name" value="Atg22"/>
</dbReference>
<dbReference type="InterPro" id="IPR020846">
    <property type="entry name" value="MFS_dom"/>
</dbReference>
<gene>
    <name evidence="14" type="ORF">INT47_006874</name>
</gene>
<dbReference type="InterPro" id="IPR024671">
    <property type="entry name" value="Atg22-like"/>
</dbReference>
<dbReference type="InterPro" id="IPR027267">
    <property type="entry name" value="AH/BAR_dom_sf"/>
</dbReference>
<evidence type="ECO:0000256" key="9">
    <source>
        <dbReference type="ARBA" id="ARBA00037813"/>
    </source>
</evidence>
<dbReference type="GO" id="GO:0022857">
    <property type="term" value="F:transmembrane transporter activity"/>
    <property type="evidence" value="ECO:0007669"/>
    <property type="project" value="InterPro"/>
</dbReference>
<keyword evidence="5 11" id="KW-0812">Transmembrane</keyword>
<evidence type="ECO:0000313" key="15">
    <source>
        <dbReference type="Proteomes" id="UP000603453"/>
    </source>
</evidence>
<keyword evidence="15" id="KW-1185">Reference proteome</keyword>
<dbReference type="GO" id="GO:0005774">
    <property type="term" value="C:vacuolar membrane"/>
    <property type="evidence" value="ECO:0007669"/>
    <property type="project" value="UniProtKB-SubCell"/>
</dbReference>
<dbReference type="GO" id="GO:0006396">
    <property type="term" value="P:RNA processing"/>
    <property type="evidence" value="ECO:0007669"/>
    <property type="project" value="InterPro"/>
</dbReference>
<dbReference type="InterPro" id="IPR036871">
    <property type="entry name" value="PX_dom_sf"/>
</dbReference>
<dbReference type="SMART" id="SM00312">
    <property type="entry name" value="PX"/>
    <property type="match status" value="1"/>
</dbReference>
<dbReference type="Pfam" id="PF00787">
    <property type="entry name" value="PX"/>
    <property type="match status" value="1"/>
</dbReference>
<evidence type="ECO:0000256" key="5">
    <source>
        <dbReference type="ARBA" id="ARBA00022692"/>
    </source>
</evidence>
<evidence type="ECO:0000256" key="10">
    <source>
        <dbReference type="SAM" id="Coils"/>
    </source>
</evidence>
<keyword evidence="3" id="KW-0813">Transport</keyword>
<evidence type="ECO:0000256" key="4">
    <source>
        <dbReference type="ARBA" id="ARBA00022554"/>
    </source>
</evidence>
<feature type="transmembrane region" description="Helical" evidence="11">
    <location>
        <begin position="900"/>
        <end position="921"/>
    </location>
</feature>
<organism evidence="14 15">
    <name type="scientific">Mucor saturninus</name>
    <dbReference type="NCBI Taxonomy" id="64648"/>
    <lineage>
        <taxon>Eukaryota</taxon>
        <taxon>Fungi</taxon>
        <taxon>Fungi incertae sedis</taxon>
        <taxon>Mucoromycota</taxon>
        <taxon>Mucoromycotina</taxon>
        <taxon>Mucoromycetes</taxon>
        <taxon>Mucorales</taxon>
        <taxon>Mucorineae</taxon>
        <taxon>Mucoraceae</taxon>
        <taxon>Mucor</taxon>
    </lineage>
</organism>
<protein>
    <recommendedName>
        <fullName evidence="16">Autophagy-related protein</fullName>
    </recommendedName>
</protein>
<dbReference type="InterPro" id="IPR015404">
    <property type="entry name" value="Vps5_C"/>
</dbReference>
<evidence type="ECO:0000256" key="2">
    <source>
        <dbReference type="ARBA" id="ARBA00006978"/>
    </source>
</evidence>
<evidence type="ECO:0000313" key="14">
    <source>
        <dbReference type="EMBL" id="KAG2207399.1"/>
    </source>
</evidence>
<dbReference type="GO" id="GO:0012505">
    <property type="term" value="C:endomembrane system"/>
    <property type="evidence" value="ECO:0007669"/>
    <property type="project" value="UniProtKB-SubCell"/>
</dbReference>
<dbReference type="PANTHER" id="PTHR23519:SF1">
    <property type="entry name" value="AUTOPHAGY-RELATED PROTEIN 22"/>
    <property type="match status" value="1"/>
</dbReference>
<accession>A0A8H7VAM4</accession>
<feature type="domain" description="PX" evidence="12">
    <location>
        <begin position="178"/>
        <end position="320"/>
    </location>
</feature>
<dbReference type="SUPFAM" id="SSF103473">
    <property type="entry name" value="MFS general substrate transporter"/>
    <property type="match status" value="1"/>
</dbReference>
<feature type="transmembrane region" description="Helical" evidence="11">
    <location>
        <begin position="640"/>
        <end position="659"/>
    </location>
</feature>
<evidence type="ECO:0000256" key="6">
    <source>
        <dbReference type="ARBA" id="ARBA00022970"/>
    </source>
</evidence>
<dbReference type="PROSITE" id="PS50195">
    <property type="entry name" value="PX"/>
    <property type="match status" value="1"/>
</dbReference>
<dbReference type="PANTHER" id="PTHR23519">
    <property type="entry name" value="AUTOPHAGY-RELATED PROTEIN 22"/>
    <property type="match status" value="1"/>
</dbReference>
<dbReference type="Pfam" id="PF09325">
    <property type="entry name" value="Vps5"/>
    <property type="match status" value="1"/>
</dbReference>
<name>A0A8H7VAM4_9FUNG</name>
<reference evidence="14" key="1">
    <citation type="submission" date="2020-12" db="EMBL/GenBank/DDBJ databases">
        <title>Metabolic potential, ecology and presence of endohyphal bacteria is reflected in genomic diversity of Mucoromycotina.</title>
        <authorList>
            <person name="Muszewska A."/>
            <person name="Okrasinska A."/>
            <person name="Steczkiewicz K."/>
            <person name="Drgas O."/>
            <person name="Orlowska M."/>
            <person name="Perlinska-Lenart U."/>
            <person name="Aleksandrzak-Piekarczyk T."/>
            <person name="Szatraj K."/>
            <person name="Zielenkiewicz U."/>
            <person name="Pilsyk S."/>
            <person name="Malc E."/>
            <person name="Mieczkowski P."/>
            <person name="Kruszewska J.S."/>
            <person name="Biernat P."/>
            <person name="Pawlowska J."/>
        </authorList>
    </citation>
    <scope>NUCLEOTIDE SEQUENCE</scope>
    <source>
        <strain evidence="14">WA0000017839</strain>
    </source>
</reference>
<comment type="caution">
    <text evidence="14">The sequence shown here is derived from an EMBL/GenBank/DDBJ whole genome shotgun (WGS) entry which is preliminary data.</text>
</comment>
<feature type="transmembrane region" description="Helical" evidence="11">
    <location>
        <begin position="933"/>
        <end position="953"/>
    </location>
</feature>
<sequence length="1064" mass="121659">MARATTAKKERPVGVNPKNVQAFDRLAFLHQASILMSTVRYEQKEKEQTKHKAVLKWKGDPAGTVLGPARYFNNNMKQITSRLVMRLDPSVKRFVCKRCETPLLPAITSSTRVKSKPVVTAVTTSMNEYEAEPTWTTSDNFGSSFYDQNLASSSTFDPFYGDVSNSKQQQEPLQDEFKAEPMTVKVDDAQKSPDGAFITFRVFTMTNLEIYSQDKRPVRRRFRDFLWLHNALTIEFPACVIPPLPEKHRMKYVKGDRFNPMFIEQRRLGIARHPLLQSSTYTRIFLESTDFKQDKSIQSKNAPNHNSVFGSFFKTYAKVKKPDEKFVEMKESIDKFGDNLNIVEKLYSRIGKRQQELEANYGHFAGSIRGLSALESNVDQPLRQFAEATESYVDALKEMRKQEDLLFLNDVHELLNYCNAAKDKLAERDQKQVDFEDMSTSLQAIMLEKERILHPNKGSANMNISEFMTDKMNDHNRARNERLFRLDTKIKELEENVAKANDDNNSYSSQMIKEYDIFQRAREIELKQGLTAYADCHIDFYKKIKEDPFLFKEEDNISHDSLFEQPPTTRAELWGYYLYYNGNNGYTIYSYMPIILQYLAYRGGFNPDTPTVRGCDLQDTFKPCNVNWIHSPNGIPVQSMLLYVQAIAFSIQFLLFTTFSSLADYGQWNRYILLAATIIGCIFQALPILLVNDDGTHWNYMMGIMSIALISYGASLVFYSAAFPNLSDNLPIVRQSKYDESLTTEEKDGVTEKWRNHISAISTTFSNIGYLVTSGVLSGVSFLPWEGKYDFPEGVMHVLGNAPLYNYVGTVVCAGYWAINALPYFWLTPKGRRGPPLPANANHFTIGWKSILEALREARKLRYLFMYIFAYFMFSDAVSTIGQMTTIIQGELTGFSAQQITIFNLVTAITSIMGCLFFLWISKKFQIRTKTSLLIIVGLTGLVPVWGCFGIRFDNFGIKTHRELWVLNIWQGLFTAPIWAWQQTMLAELVPKGKENLFFGLFGVVNKASSWIGPVVIAAITQSTSNIWNGWPFILGLFIIATIIICCIDVDKAKLELVEYAKTD</sequence>
<evidence type="ECO:0000259" key="13">
    <source>
        <dbReference type="PROSITE" id="PS50850"/>
    </source>
</evidence>
<feature type="transmembrane region" description="Helical" evidence="11">
    <location>
        <begin position="805"/>
        <end position="827"/>
    </location>
</feature>
<evidence type="ECO:0008006" key="16">
    <source>
        <dbReference type="Google" id="ProtNLM"/>
    </source>
</evidence>
<dbReference type="PROSITE" id="PS50850">
    <property type="entry name" value="MFS"/>
    <property type="match status" value="1"/>
</dbReference>
<comment type="similarity">
    <text evidence="2">Belongs to the ATG22 family.</text>
</comment>
<dbReference type="GO" id="GO:0032974">
    <property type="term" value="P:amino acid transmembrane export from vacuole"/>
    <property type="evidence" value="ECO:0007669"/>
    <property type="project" value="InterPro"/>
</dbReference>
<evidence type="ECO:0000256" key="8">
    <source>
        <dbReference type="ARBA" id="ARBA00023136"/>
    </source>
</evidence>
<dbReference type="InterPro" id="IPR007175">
    <property type="entry name" value="Rpr2/Snm1/Rpp21"/>
</dbReference>
<feature type="coiled-coil region" evidence="10">
    <location>
        <begin position="476"/>
        <end position="510"/>
    </location>
</feature>
<keyword evidence="6" id="KW-0029">Amino-acid transport</keyword>
<dbReference type="EMBL" id="JAEPRD010000025">
    <property type="protein sequence ID" value="KAG2207399.1"/>
    <property type="molecule type" value="Genomic_DNA"/>
</dbReference>
<dbReference type="AlphaFoldDB" id="A0A8H7VAM4"/>
<dbReference type="Proteomes" id="UP000603453">
    <property type="component" value="Unassembled WGS sequence"/>
</dbReference>
<dbReference type="InterPro" id="IPR036259">
    <property type="entry name" value="MFS_trans_sf"/>
</dbReference>